<comment type="pathway">
    <text evidence="1">Lipid metabolism; fatty acid beta-oxidation.</text>
</comment>
<organism evidence="7 8">
    <name type="scientific">Erythrobacter neustonensis</name>
    <dbReference type="NCBI Taxonomy" id="1112"/>
    <lineage>
        <taxon>Bacteria</taxon>
        <taxon>Pseudomonadati</taxon>
        <taxon>Pseudomonadota</taxon>
        <taxon>Alphaproteobacteria</taxon>
        <taxon>Sphingomonadales</taxon>
        <taxon>Erythrobacteraceae</taxon>
        <taxon>Erythrobacter/Porphyrobacter group</taxon>
        <taxon>Erythrobacter</taxon>
    </lineage>
</organism>
<evidence type="ECO:0000256" key="2">
    <source>
        <dbReference type="ARBA" id="ARBA00005254"/>
    </source>
</evidence>
<dbReference type="PANTHER" id="PTHR43149:SF1">
    <property type="entry name" value="DELTA(3,5)-DELTA(2,4)-DIENOYL-COA ISOMERASE, MITOCHONDRIAL"/>
    <property type="match status" value="1"/>
</dbReference>
<dbReference type="KEGG" id="pns:A9D12_07130"/>
<dbReference type="Proteomes" id="UP000078263">
    <property type="component" value="Chromosome"/>
</dbReference>
<dbReference type="Pfam" id="PF00378">
    <property type="entry name" value="ECH_1"/>
    <property type="match status" value="1"/>
</dbReference>
<keyword evidence="8" id="KW-1185">Reference proteome</keyword>
<dbReference type="Gene3D" id="3.90.226.10">
    <property type="entry name" value="2-enoyl-CoA Hydratase, Chain A, domain 1"/>
    <property type="match status" value="1"/>
</dbReference>
<evidence type="ECO:0000256" key="6">
    <source>
        <dbReference type="RuleBase" id="RU003707"/>
    </source>
</evidence>
<evidence type="ECO:0000313" key="8">
    <source>
        <dbReference type="Proteomes" id="UP000078263"/>
    </source>
</evidence>
<dbReference type="InterPro" id="IPR018376">
    <property type="entry name" value="Enoyl-CoA_hyd/isom_CS"/>
</dbReference>
<dbReference type="UniPathway" id="UPA00659"/>
<dbReference type="STRING" id="1112.A9D12_07130"/>
<comment type="similarity">
    <text evidence="2 6">Belongs to the enoyl-CoA hydratase/isomerase family.</text>
</comment>
<sequence>MSATATAAATTLANDRIVIELGDDGVADVRFVRGDKMNALDHDMFERLIEAGHALQRMKGLRAVVLSGEGRAFCAGLDLSNFSRKPAEDEPPLTERTYGNANRPQQVAMQWRKLPVPVIAAIHGVCFGGGLQIASGADIRIVHPETRMAIMEMKWGLVPDMGGYALWRGLVRDDVLRELIYTNREFSGQEAQALGLATYLDADPRERAFAIARQIALKNPHAIRAAKRLQAAMWERPADEILMEESIEQHAIMRSRNQVEAVMAEMERRKPQFDDV</sequence>
<dbReference type="InterPro" id="IPR029045">
    <property type="entry name" value="ClpP/crotonase-like_dom_sf"/>
</dbReference>
<evidence type="ECO:0000256" key="5">
    <source>
        <dbReference type="ARBA" id="ARBA00023235"/>
    </source>
</evidence>
<dbReference type="CDD" id="cd06558">
    <property type="entry name" value="crotonase-like"/>
    <property type="match status" value="1"/>
</dbReference>
<dbReference type="NCBIfam" id="NF005699">
    <property type="entry name" value="PRK07509.1"/>
    <property type="match status" value="1"/>
</dbReference>
<dbReference type="SUPFAM" id="SSF52096">
    <property type="entry name" value="ClpP/crotonase"/>
    <property type="match status" value="1"/>
</dbReference>
<dbReference type="Gene3D" id="1.10.12.10">
    <property type="entry name" value="Lyase 2-enoyl-coa Hydratase, Chain A, domain 2"/>
    <property type="match status" value="1"/>
</dbReference>
<name>A0A192D4P6_9SPHN</name>
<gene>
    <name evidence="7" type="ORF">A9D12_07130</name>
</gene>
<proteinExistence type="inferred from homology"/>
<keyword evidence="5" id="KW-0413">Isomerase</keyword>
<dbReference type="EMBL" id="CP016033">
    <property type="protein sequence ID" value="ANK12754.1"/>
    <property type="molecule type" value="Genomic_DNA"/>
</dbReference>
<dbReference type="GO" id="GO:0006635">
    <property type="term" value="P:fatty acid beta-oxidation"/>
    <property type="evidence" value="ECO:0007669"/>
    <property type="project" value="UniProtKB-UniPathway"/>
</dbReference>
<dbReference type="InterPro" id="IPR001753">
    <property type="entry name" value="Enoyl-CoA_hydra/iso"/>
</dbReference>
<evidence type="ECO:0000313" key="7">
    <source>
        <dbReference type="EMBL" id="ANK12754.1"/>
    </source>
</evidence>
<evidence type="ECO:0000256" key="4">
    <source>
        <dbReference type="ARBA" id="ARBA00023098"/>
    </source>
</evidence>
<evidence type="ECO:0000256" key="1">
    <source>
        <dbReference type="ARBA" id="ARBA00005005"/>
    </source>
</evidence>
<evidence type="ECO:0000256" key="3">
    <source>
        <dbReference type="ARBA" id="ARBA00022832"/>
    </source>
</evidence>
<dbReference type="InterPro" id="IPR014748">
    <property type="entry name" value="Enoyl-CoA_hydra_C"/>
</dbReference>
<keyword evidence="4" id="KW-0443">Lipid metabolism</keyword>
<dbReference type="GO" id="GO:0016853">
    <property type="term" value="F:isomerase activity"/>
    <property type="evidence" value="ECO:0007669"/>
    <property type="project" value="UniProtKB-KW"/>
</dbReference>
<dbReference type="OrthoDB" id="9802898at2"/>
<dbReference type="PROSITE" id="PS00166">
    <property type="entry name" value="ENOYL_COA_HYDRATASE"/>
    <property type="match status" value="1"/>
</dbReference>
<keyword evidence="3" id="KW-0276">Fatty acid metabolism</keyword>
<dbReference type="AlphaFoldDB" id="A0A192D4P6"/>
<dbReference type="PANTHER" id="PTHR43149">
    <property type="entry name" value="ENOYL-COA HYDRATASE"/>
    <property type="match status" value="1"/>
</dbReference>
<dbReference type="InterPro" id="IPR045002">
    <property type="entry name" value="Ech1-like"/>
</dbReference>
<protein>
    <submittedName>
        <fullName evidence="7">Enoyl-CoA hydratase</fullName>
    </submittedName>
</protein>
<reference evidence="7 8" key="1">
    <citation type="submission" date="2016-05" db="EMBL/GenBank/DDBJ databases">
        <title>Compelete Genome Sequence of Bacteriochlorophyll-Synthesizing Bacterium Porphyrobacter neustonensis DSM 9434.</title>
        <authorList>
            <person name="Shi X.-L."/>
            <person name="Wu Y.-H."/>
            <person name="Cheng H."/>
            <person name="Xu L."/>
            <person name="Zhang X.-Q."/>
            <person name="Wang C.-S."/>
            <person name="Xu X.-W."/>
        </authorList>
    </citation>
    <scope>NUCLEOTIDE SEQUENCE [LARGE SCALE GENOMIC DNA]</scope>
    <source>
        <strain evidence="7 8">DSM 9434</strain>
    </source>
</reference>
<dbReference type="RefSeq" id="WP_068350664.1">
    <property type="nucleotide sequence ID" value="NZ_CP016033.1"/>
</dbReference>
<accession>A0A192D4P6</accession>